<keyword evidence="2" id="KW-0378">Hydrolase</keyword>
<dbReference type="SUPFAM" id="SSF53590">
    <property type="entry name" value="Nucleoside hydrolase"/>
    <property type="match status" value="1"/>
</dbReference>
<dbReference type="InterPro" id="IPR036452">
    <property type="entry name" value="Ribo_hydro-like"/>
</dbReference>
<dbReference type="FunFam" id="3.90.245.10:FF:000006">
    <property type="entry name" value="Inosine-uridine preferring nucleoside hydrolase"/>
    <property type="match status" value="1"/>
</dbReference>
<evidence type="ECO:0000259" key="4">
    <source>
        <dbReference type="Pfam" id="PF01156"/>
    </source>
</evidence>
<dbReference type="AlphaFoldDB" id="A0A2C5XV68"/>
<dbReference type="GO" id="GO:0006152">
    <property type="term" value="P:purine nucleoside catabolic process"/>
    <property type="evidence" value="ECO:0007669"/>
    <property type="project" value="TreeGrafter"/>
</dbReference>
<evidence type="ECO:0000313" key="6">
    <source>
        <dbReference type="Proteomes" id="UP000226192"/>
    </source>
</evidence>
<keyword evidence="6" id="KW-1185">Reference proteome</keyword>
<dbReference type="PANTHER" id="PTHR12304">
    <property type="entry name" value="INOSINE-URIDINE PREFERRING NUCLEOSIDE HYDROLASE"/>
    <property type="match status" value="1"/>
</dbReference>
<dbReference type="STRING" id="1399860.A0A2C5XV68"/>
<comment type="similarity">
    <text evidence="1">Belongs to the IUNH family.</text>
</comment>
<evidence type="ECO:0000313" key="5">
    <source>
        <dbReference type="EMBL" id="PHH58980.1"/>
    </source>
</evidence>
<dbReference type="EMBL" id="NJET01000258">
    <property type="protein sequence ID" value="PHH58980.1"/>
    <property type="molecule type" value="Genomic_DNA"/>
</dbReference>
<evidence type="ECO:0000256" key="2">
    <source>
        <dbReference type="ARBA" id="ARBA00022801"/>
    </source>
</evidence>
<protein>
    <recommendedName>
        <fullName evidence="4">Inosine/uridine-preferring nucleoside hydrolase domain-containing protein</fullName>
    </recommendedName>
</protein>
<dbReference type="OrthoDB" id="5783963at2759"/>
<dbReference type="GO" id="GO:0008477">
    <property type="term" value="F:purine nucleosidase activity"/>
    <property type="evidence" value="ECO:0007669"/>
    <property type="project" value="TreeGrafter"/>
</dbReference>
<reference evidence="5 6" key="1">
    <citation type="submission" date="2017-06" db="EMBL/GenBank/DDBJ databases">
        <title>Ant-infecting Ophiocordyceps genomes reveal a high diversity of potential behavioral manipulation genes and a possible major role for enterotoxins.</title>
        <authorList>
            <person name="De Bekker C."/>
            <person name="Evans H.C."/>
            <person name="Brachmann A."/>
            <person name="Hughes D.P."/>
        </authorList>
    </citation>
    <scope>NUCLEOTIDE SEQUENCE [LARGE SCALE GENOMIC DNA]</scope>
    <source>
        <strain evidence="5 6">Map64</strain>
    </source>
</reference>
<dbReference type="Pfam" id="PF01156">
    <property type="entry name" value="IU_nuc_hydro"/>
    <property type="match status" value="1"/>
</dbReference>
<dbReference type="InterPro" id="IPR023186">
    <property type="entry name" value="IUNH"/>
</dbReference>
<dbReference type="PANTHER" id="PTHR12304:SF56">
    <property type="entry name" value="HYDROLASE, PUTATIVE (AFU_ORTHOLOGUE AFUA_1G11790)-RELATED"/>
    <property type="match status" value="1"/>
</dbReference>
<name>A0A2C5XV68_9HYPO</name>
<accession>A0A2C5XV68</accession>
<dbReference type="GO" id="GO:0005829">
    <property type="term" value="C:cytosol"/>
    <property type="evidence" value="ECO:0007669"/>
    <property type="project" value="TreeGrafter"/>
</dbReference>
<dbReference type="InterPro" id="IPR001910">
    <property type="entry name" value="Inosine/uridine_hydrolase_dom"/>
</dbReference>
<sequence>MAPRKVIIDTDPGVDDIMAMLLALSASSDELEVSMLSVTYGNVPLQCCLRNVVALFHVLEQELAWRQETGRAEGYACLKNTKPIVAVGPEHPLEEEVLMADFFHGEDGLHNVHRAHPHLSPAETWHLLFDAQADKPDETALPPLFSPSTQPSHLEMLRILRENPVDTVSILALGPLTNVALAAAEDPETFVRAKELVVMGGAIDVEGNVTPVAEFNCYADAVAAARVYALTSPTPSSTMPPSPPNQSTSLRAYPSKLWRPLRLVLAPLDITTPHVITRDFFVQRAQPLIAAGSPLAQWTAHFINGAFSKIEEMLGDGNEPGLSLHDPLTVWYVLTQEDPGWKLAAKPEDIRVETSGQWTRGMHVVDKRVRAKPAEAAAAVSVDARQDPNVVTLDQVPGDTMGWLSVLKGNRINRIIATPGQDVFKQVWIDRVFA</sequence>
<organism evidence="5 6">
    <name type="scientific">Ophiocordyceps australis</name>
    <dbReference type="NCBI Taxonomy" id="1399860"/>
    <lineage>
        <taxon>Eukaryota</taxon>
        <taxon>Fungi</taxon>
        <taxon>Dikarya</taxon>
        <taxon>Ascomycota</taxon>
        <taxon>Pezizomycotina</taxon>
        <taxon>Sordariomycetes</taxon>
        <taxon>Hypocreomycetidae</taxon>
        <taxon>Hypocreales</taxon>
        <taxon>Ophiocordycipitaceae</taxon>
        <taxon>Ophiocordyceps</taxon>
    </lineage>
</organism>
<feature type="domain" description="Inosine/uridine-preferring nucleoside hydrolase" evidence="4">
    <location>
        <begin position="6"/>
        <end position="384"/>
    </location>
</feature>
<evidence type="ECO:0000256" key="3">
    <source>
        <dbReference type="ARBA" id="ARBA00023295"/>
    </source>
</evidence>
<proteinExistence type="inferred from homology"/>
<dbReference type="Proteomes" id="UP000226192">
    <property type="component" value="Unassembled WGS sequence"/>
</dbReference>
<gene>
    <name evidence="5" type="ORF">CDD81_3968</name>
</gene>
<dbReference type="Gene3D" id="3.90.245.10">
    <property type="entry name" value="Ribonucleoside hydrolase-like"/>
    <property type="match status" value="1"/>
</dbReference>
<evidence type="ECO:0000256" key="1">
    <source>
        <dbReference type="ARBA" id="ARBA00009176"/>
    </source>
</evidence>
<keyword evidence="3" id="KW-0326">Glycosidase</keyword>
<comment type="caution">
    <text evidence="5">The sequence shown here is derived from an EMBL/GenBank/DDBJ whole genome shotgun (WGS) entry which is preliminary data.</text>
</comment>